<accession>A0A5C5WH29</accession>
<evidence type="ECO:0000313" key="6">
    <source>
        <dbReference type="Proteomes" id="UP000317243"/>
    </source>
</evidence>
<evidence type="ECO:0000256" key="3">
    <source>
        <dbReference type="ARBA" id="ARBA00022777"/>
    </source>
</evidence>
<gene>
    <name evidence="5" type="primary">iolC_2</name>
    <name evidence="5" type="ORF">KOR42_36510</name>
</gene>
<reference evidence="5 6" key="1">
    <citation type="submission" date="2019-02" db="EMBL/GenBank/DDBJ databases">
        <title>Deep-cultivation of Planctomycetes and their phenomic and genomic characterization uncovers novel biology.</title>
        <authorList>
            <person name="Wiegand S."/>
            <person name="Jogler M."/>
            <person name="Boedeker C."/>
            <person name="Pinto D."/>
            <person name="Vollmers J."/>
            <person name="Rivas-Marin E."/>
            <person name="Kohn T."/>
            <person name="Peeters S.H."/>
            <person name="Heuer A."/>
            <person name="Rast P."/>
            <person name="Oberbeckmann S."/>
            <person name="Bunk B."/>
            <person name="Jeske O."/>
            <person name="Meyerdierks A."/>
            <person name="Storesund J.E."/>
            <person name="Kallscheuer N."/>
            <person name="Luecker S."/>
            <person name="Lage O.M."/>
            <person name="Pohl T."/>
            <person name="Merkel B.J."/>
            <person name="Hornburger P."/>
            <person name="Mueller R.-W."/>
            <person name="Bruemmer F."/>
            <person name="Labrenz M."/>
            <person name="Spormann A.M."/>
            <person name="Op Den Camp H."/>
            <person name="Overmann J."/>
            <person name="Amann R."/>
            <person name="Jetten M.S.M."/>
            <person name="Mascher T."/>
            <person name="Medema M.H."/>
            <person name="Devos D.P."/>
            <person name="Kaster A.-K."/>
            <person name="Ovreas L."/>
            <person name="Rohde M."/>
            <person name="Galperin M.Y."/>
            <person name="Jogler C."/>
        </authorList>
    </citation>
    <scope>NUCLEOTIDE SEQUENCE [LARGE SCALE GENOMIC DNA]</scope>
    <source>
        <strain evidence="5 6">KOR42</strain>
    </source>
</reference>
<dbReference type="PROSITE" id="PS00584">
    <property type="entry name" value="PFKB_KINASES_2"/>
    <property type="match status" value="1"/>
</dbReference>
<organism evidence="5 6">
    <name type="scientific">Thalassoglobus neptunius</name>
    <dbReference type="NCBI Taxonomy" id="1938619"/>
    <lineage>
        <taxon>Bacteria</taxon>
        <taxon>Pseudomonadati</taxon>
        <taxon>Planctomycetota</taxon>
        <taxon>Planctomycetia</taxon>
        <taxon>Planctomycetales</taxon>
        <taxon>Planctomycetaceae</taxon>
        <taxon>Thalassoglobus</taxon>
    </lineage>
</organism>
<dbReference type="Gene3D" id="3.40.1190.20">
    <property type="match status" value="1"/>
</dbReference>
<keyword evidence="3 5" id="KW-0418">Kinase</keyword>
<dbReference type="Proteomes" id="UP000317243">
    <property type="component" value="Unassembled WGS sequence"/>
</dbReference>
<protein>
    <submittedName>
        <fullName evidence="5">5-dehydro-2-deoxygluconokinase</fullName>
        <ecNumber evidence="5">2.7.1.92</ecNumber>
    </submittedName>
</protein>
<dbReference type="AlphaFoldDB" id="A0A5C5WH29"/>
<evidence type="ECO:0000259" key="4">
    <source>
        <dbReference type="Pfam" id="PF00294"/>
    </source>
</evidence>
<name>A0A5C5WH29_9PLAN</name>
<feature type="domain" description="Carbohydrate kinase PfkB" evidence="4">
    <location>
        <begin position="50"/>
        <end position="315"/>
    </location>
</feature>
<dbReference type="OrthoDB" id="9775849at2"/>
<keyword evidence="6" id="KW-1185">Reference proteome</keyword>
<dbReference type="EMBL" id="SIHI01000014">
    <property type="protein sequence ID" value="TWT50104.1"/>
    <property type="molecule type" value="Genomic_DNA"/>
</dbReference>
<proteinExistence type="inferred from homology"/>
<keyword evidence="2 5" id="KW-0808">Transferase</keyword>
<dbReference type="InterPro" id="IPR052700">
    <property type="entry name" value="Carb_kinase_PfkB-like"/>
</dbReference>
<dbReference type="PANTHER" id="PTHR43320:SF3">
    <property type="entry name" value="CARBOHYDRATE KINASE PFKB DOMAIN-CONTAINING PROTEIN"/>
    <property type="match status" value="1"/>
</dbReference>
<dbReference type="RefSeq" id="WP_146511089.1">
    <property type="nucleotide sequence ID" value="NZ_SIHI01000014.1"/>
</dbReference>
<dbReference type="PANTHER" id="PTHR43320">
    <property type="entry name" value="SUGAR KINASE"/>
    <property type="match status" value="1"/>
</dbReference>
<dbReference type="InterPro" id="IPR002173">
    <property type="entry name" value="Carboh/pur_kinase_PfkB_CS"/>
</dbReference>
<dbReference type="GO" id="GO:0047590">
    <property type="term" value="F:5-dehydro-2-deoxygluconokinase activity"/>
    <property type="evidence" value="ECO:0007669"/>
    <property type="project" value="UniProtKB-EC"/>
</dbReference>
<comment type="similarity">
    <text evidence="1">Belongs to the carbohydrate kinase PfkB family.</text>
</comment>
<evidence type="ECO:0000256" key="1">
    <source>
        <dbReference type="ARBA" id="ARBA00010688"/>
    </source>
</evidence>
<dbReference type="InterPro" id="IPR011611">
    <property type="entry name" value="PfkB_dom"/>
</dbReference>
<dbReference type="CDD" id="cd01168">
    <property type="entry name" value="adenosine_kinase"/>
    <property type="match status" value="1"/>
</dbReference>
<comment type="caution">
    <text evidence="5">The sequence shown here is derived from an EMBL/GenBank/DDBJ whole genome shotgun (WGS) entry which is preliminary data.</text>
</comment>
<sequence length="328" mass="34836">MSYDVFGVGNALVDVQAKIDESTLNRLDFQKGVMTLVDDEVQQEVLTAIAGIDVSRCAGGSAANTIMGIVGFGGTASYACKVASDEIGQFFLQDMGKQGITVEVPTTEGQSGTCVILITPDAERTMLTSLGVSITLTPEDIQESAIRQSKFVYVEGYLFTQEPTRSAALKAIELAKKHDVKVAFTVSDPFLIQYHKDEFLSLIEGPVDLVFCNLDEARALTGKHDAVDCAHELHNHAENVALTLGGDGSVLMHEGAVIPIEGVEVSPVDTTGAGDMYAAGILYGITNGLTWKQSGRLASHAAARVVGQLGARLAQPFTEAEIQELIGD</sequence>
<dbReference type="SUPFAM" id="SSF53613">
    <property type="entry name" value="Ribokinase-like"/>
    <property type="match status" value="1"/>
</dbReference>
<dbReference type="Pfam" id="PF00294">
    <property type="entry name" value="PfkB"/>
    <property type="match status" value="1"/>
</dbReference>
<evidence type="ECO:0000256" key="2">
    <source>
        <dbReference type="ARBA" id="ARBA00022679"/>
    </source>
</evidence>
<dbReference type="InterPro" id="IPR029056">
    <property type="entry name" value="Ribokinase-like"/>
</dbReference>
<evidence type="ECO:0000313" key="5">
    <source>
        <dbReference type="EMBL" id="TWT50104.1"/>
    </source>
</evidence>
<dbReference type="EC" id="2.7.1.92" evidence="5"/>